<dbReference type="RefSeq" id="WP_079412959.1">
    <property type="nucleotide sequence ID" value="NZ_MBTG01000012.1"/>
</dbReference>
<dbReference type="PANTHER" id="PTHR42815">
    <property type="entry name" value="FAD-BINDING, PUTATIVE (AFU_ORTHOLOGUE AFUA_6G07600)-RELATED"/>
    <property type="match status" value="1"/>
</dbReference>
<dbReference type="Proteomes" id="UP000190626">
    <property type="component" value="Unassembled WGS sequence"/>
</dbReference>
<dbReference type="Pfam" id="PF01243">
    <property type="entry name" value="PNPOx_N"/>
    <property type="match status" value="1"/>
</dbReference>
<gene>
    <name evidence="2" type="ORF">BC351_03495</name>
</gene>
<dbReference type="EMBL" id="MBTG01000012">
    <property type="protein sequence ID" value="OPH57882.1"/>
    <property type="molecule type" value="Genomic_DNA"/>
</dbReference>
<dbReference type="NCBIfam" id="TIGR04025">
    <property type="entry name" value="PPOX_FMN_DR2398"/>
    <property type="match status" value="1"/>
</dbReference>
<evidence type="ECO:0000259" key="1">
    <source>
        <dbReference type="Pfam" id="PF01243"/>
    </source>
</evidence>
<dbReference type="InterPro" id="IPR024029">
    <property type="entry name" value="Pyridox_Oxase_FMN-dep"/>
</dbReference>
<organism evidence="2 3">
    <name type="scientific">Paenibacillus ferrarius</name>
    <dbReference type="NCBI Taxonomy" id="1469647"/>
    <lineage>
        <taxon>Bacteria</taxon>
        <taxon>Bacillati</taxon>
        <taxon>Bacillota</taxon>
        <taxon>Bacilli</taxon>
        <taxon>Bacillales</taxon>
        <taxon>Paenibacillaceae</taxon>
        <taxon>Paenibacillus</taxon>
    </lineage>
</organism>
<protein>
    <submittedName>
        <fullName evidence="2">Phosphohydrolase</fullName>
    </submittedName>
</protein>
<comment type="caution">
    <text evidence="2">The sequence shown here is derived from an EMBL/GenBank/DDBJ whole genome shotgun (WGS) entry which is preliminary data.</text>
</comment>
<dbReference type="SUPFAM" id="SSF50475">
    <property type="entry name" value="FMN-binding split barrel"/>
    <property type="match status" value="1"/>
</dbReference>
<dbReference type="STRING" id="1469647.BC351_03495"/>
<feature type="domain" description="Pyridoxamine 5'-phosphate oxidase N-terminal" evidence="1">
    <location>
        <begin position="41"/>
        <end position="161"/>
    </location>
</feature>
<evidence type="ECO:0000313" key="3">
    <source>
        <dbReference type="Proteomes" id="UP000190626"/>
    </source>
</evidence>
<dbReference type="GO" id="GO:0016787">
    <property type="term" value="F:hydrolase activity"/>
    <property type="evidence" value="ECO:0007669"/>
    <property type="project" value="UniProtKB-KW"/>
</dbReference>
<keyword evidence="3" id="KW-1185">Reference proteome</keyword>
<proteinExistence type="predicted"/>
<name>A0A1V4HKU5_9BACL</name>
<dbReference type="InterPro" id="IPR012349">
    <property type="entry name" value="Split_barrel_FMN-bd"/>
</dbReference>
<dbReference type="Gene3D" id="2.30.110.10">
    <property type="entry name" value="Electron Transport, Fmn-binding Protein, Chain A"/>
    <property type="match status" value="1"/>
</dbReference>
<dbReference type="PANTHER" id="PTHR42815:SF2">
    <property type="entry name" value="FAD-BINDING, PUTATIVE (AFU_ORTHOLOGUE AFUA_6G07600)-RELATED"/>
    <property type="match status" value="1"/>
</dbReference>
<dbReference type="OrthoDB" id="9796486at2"/>
<dbReference type="AlphaFoldDB" id="A0A1V4HKU5"/>
<dbReference type="InterPro" id="IPR011576">
    <property type="entry name" value="Pyridox_Oxase_N"/>
</dbReference>
<sequence>MGGLSLSKINPNEWVTTEEELRSILGYPSELVNKKVISHIDAHCRDYIAKSPFVFISTADAHGKCDVSPRGDAAGFVHIVDEKTIIIPDRPGNKRVDTFRNIISSSEIGLLFLIPGFGETLRINGRAFITKDKQLLQAMRANDKDPLLGIVVQVEECFLHCAKAFKRSGLWEPESWLQREMLPSAAKILADHAKLEGVTAEVIADRLAEGYSKRLY</sequence>
<accession>A0A1V4HKU5</accession>
<reference evidence="3" key="1">
    <citation type="submission" date="2016-07" db="EMBL/GenBank/DDBJ databases">
        <authorList>
            <person name="Florea S."/>
            <person name="Webb J.S."/>
            <person name="Jaromczyk J."/>
            <person name="Schardl C.L."/>
        </authorList>
    </citation>
    <scope>NUCLEOTIDE SEQUENCE [LARGE SCALE GENOMIC DNA]</scope>
    <source>
        <strain evidence="3">CY1</strain>
    </source>
</reference>
<keyword evidence="2" id="KW-0378">Hydrolase</keyword>
<evidence type="ECO:0000313" key="2">
    <source>
        <dbReference type="EMBL" id="OPH57882.1"/>
    </source>
</evidence>